<accession>A0A9X4SF62</accession>
<dbReference type="PANTHER" id="PTHR43194:SF5">
    <property type="entry name" value="PIMELOYL-[ACYL-CARRIER PROTEIN] METHYL ESTER ESTERASE"/>
    <property type="match status" value="1"/>
</dbReference>
<dbReference type="GO" id="GO:0016787">
    <property type="term" value="F:hydrolase activity"/>
    <property type="evidence" value="ECO:0007669"/>
    <property type="project" value="UniProtKB-KW"/>
</dbReference>
<organism evidence="2 3">
    <name type="scientific">Hydrogenophaga taeniospiralis CCUG 15921</name>
    <dbReference type="NCBI Taxonomy" id="1281780"/>
    <lineage>
        <taxon>Bacteria</taxon>
        <taxon>Pseudomonadati</taxon>
        <taxon>Pseudomonadota</taxon>
        <taxon>Betaproteobacteria</taxon>
        <taxon>Burkholderiales</taxon>
        <taxon>Comamonadaceae</taxon>
        <taxon>Hydrogenophaga</taxon>
    </lineage>
</organism>
<dbReference type="InterPro" id="IPR029058">
    <property type="entry name" value="AB_hydrolase_fold"/>
</dbReference>
<keyword evidence="3" id="KW-1185">Reference proteome</keyword>
<keyword evidence="2" id="KW-0378">Hydrolase</keyword>
<dbReference type="InterPro" id="IPR000073">
    <property type="entry name" value="AB_hydrolase_1"/>
</dbReference>
<evidence type="ECO:0000313" key="3">
    <source>
        <dbReference type="Proteomes" id="UP001152876"/>
    </source>
</evidence>
<feature type="domain" description="AB hydrolase-1" evidence="1">
    <location>
        <begin position="7"/>
        <end position="243"/>
    </location>
</feature>
<dbReference type="InterPro" id="IPR050228">
    <property type="entry name" value="Carboxylesterase_BioH"/>
</dbReference>
<dbReference type="OrthoDB" id="5290302at2"/>
<comment type="caution">
    <text evidence="2">The sequence shown here is derived from an EMBL/GenBank/DDBJ whole genome shotgun (WGS) entry which is preliminary data.</text>
</comment>
<name>A0A9X4SF62_9BURK</name>
<dbReference type="Pfam" id="PF12697">
    <property type="entry name" value="Abhydrolase_6"/>
    <property type="match status" value="1"/>
</dbReference>
<keyword evidence="2" id="KW-0808">Transferase</keyword>
<dbReference type="AlphaFoldDB" id="A0A9X4SF62"/>
<keyword evidence="2" id="KW-0012">Acyltransferase</keyword>
<evidence type="ECO:0000259" key="1">
    <source>
        <dbReference type="Pfam" id="PF12697"/>
    </source>
</evidence>
<dbReference type="PANTHER" id="PTHR43194">
    <property type="entry name" value="HYDROLASE ALPHA/BETA FOLD FAMILY"/>
    <property type="match status" value="1"/>
</dbReference>
<dbReference type="SUPFAM" id="SSF53474">
    <property type="entry name" value="alpha/beta-Hydrolases"/>
    <property type="match status" value="1"/>
</dbReference>
<reference evidence="2" key="1">
    <citation type="submission" date="2013-01" db="EMBL/GenBank/DDBJ databases">
        <title>Genome draft of Hydrogenophaga taeniospiralis 2K1.</title>
        <authorList>
            <person name="Gomila M."/>
            <person name="Lalucat J."/>
        </authorList>
    </citation>
    <scope>NUCLEOTIDE SEQUENCE</scope>
    <source>
        <strain evidence="2">CCUG 15921</strain>
    </source>
</reference>
<evidence type="ECO:0000313" key="2">
    <source>
        <dbReference type="EMBL" id="MDG5975736.1"/>
    </source>
</evidence>
<gene>
    <name evidence="2" type="ORF">H010_10761</name>
</gene>
<dbReference type="RefSeq" id="WP_068166722.1">
    <property type="nucleotide sequence ID" value="NZ_AOGK01000008.1"/>
</dbReference>
<dbReference type="EMBL" id="AOGK01000008">
    <property type="protein sequence ID" value="MDG5975736.1"/>
    <property type="molecule type" value="Genomic_DNA"/>
</dbReference>
<dbReference type="Proteomes" id="UP001152876">
    <property type="component" value="Unassembled WGS sequence"/>
</dbReference>
<dbReference type="Gene3D" id="3.40.50.1820">
    <property type="entry name" value="alpha/beta hydrolase"/>
    <property type="match status" value="1"/>
</dbReference>
<proteinExistence type="predicted"/>
<protein>
    <submittedName>
        <fullName evidence="2">Hydrolase or acyltransferase-like protein</fullName>
    </submittedName>
</protein>
<sequence length="258" mass="27791">MTTPPWIFLRGLTREAAHWGGFPAVFQRAMPTARIVTPDLPGNGQRHREASPATVAGMVAACRAELARQGIAPPVHLLAMSLGAMVAAEWARVAPAEVAACVLINTSFRPFSPLRQRLLAHNTPTLLRLAFAPGSAQDAERAILRMTSNRVQAHEPVLQDWVAARVQRPVSAANALRQLVAAARFSAAPAAPIPKVLLLASEHDHLVDSRCSRAIASAWHCPLVMHPSAGHDLPLDDPAWVADQVRRWWQGPPDAPGA</sequence>
<dbReference type="GO" id="GO:0016746">
    <property type="term" value="F:acyltransferase activity"/>
    <property type="evidence" value="ECO:0007669"/>
    <property type="project" value="UniProtKB-KW"/>
</dbReference>